<dbReference type="EMBL" id="JAGPYM010000008">
    <property type="protein sequence ID" value="KAH6891048.1"/>
    <property type="molecule type" value="Genomic_DNA"/>
</dbReference>
<keyword evidence="3" id="KW-1185">Reference proteome</keyword>
<evidence type="ECO:0000313" key="3">
    <source>
        <dbReference type="Proteomes" id="UP000777438"/>
    </source>
</evidence>
<dbReference type="Proteomes" id="UP000777438">
    <property type="component" value="Unassembled WGS sequence"/>
</dbReference>
<dbReference type="Pfam" id="PF00583">
    <property type="entry name" value="Acetyltransf_1"/>
    <property type="match status" value="1"/>
</dbReference>
<dbReference type="Gene3D" id="3.40.630.30">
    <property type="match status" value="1"/>
</dbReference>
<dbReference type="InterPro" id="IPR016181">
    <property type="entry name" value="Acyl_CoA_acyltransferase"/>
</dbReference>
<dbReference type="CDD" id="cd04301">
    <property type="entry name" value="NAT_SF"/>
    <property type="match status" value="1"/>
</dbReference>
<dbReference type="PANTHER" id="PTHR42791">
    <property type="entry name" value="GNAT FAMILY ACETYLTRANSFERASE"/>
    <property type="match status" value="1"/>
</dbReference>
<dbReference type="PROSITE" id="PS51186">
    <property type="entry name" value="GNAT"/>
    <property type="match status" value="1"/>
</dbReference>
<dbReference type="SUPFAM" id="SSF55729">
    <property type="entry name" value="Acyl-CoA N-acyltransferases (Nat)"/>
    <property type="match status" value="1"/>
</dbReference>
<gene>
    <name evidence="2" type="ORF">B0T10DRAFT_484311</name>
</gene>
<dbReference type="AlphaFoldDB" id="A0A9P8W6B8"/>
<reference evidence="2 3" key="1">
    <citation type="journal article" date="2021" name="Nat. Commun.">
        <title>Genetic determinants of endophytism in the Arabidopsis root mycobiome.</title>
        <authorList>
            <person name="Mesny F."/>
            <person name="Miyauchi S."/>
            <person name="Thiergart T."/>
            <person name="Pickel B."/>
            <person name="Atanasova L."/>
            <person name="Karlsson M."/>
            <person name="Huettel B."/>
            <person name="Barry K.W."/>
            <person name="Haridas S."/>
            <person name="Chen C."/>
            <person name="Bauer D."/>
            <person name="Andreopoulos W."/>
            <person name="Pangilinan J."/>
            <person name="LaButti K."/>
            <person name="Riley R."/>
            <person name="Lipzen A."/>
            <person name="Clum A."/>
            <person name="Drula E."/>
            <person name="Henrissat B."/>
            <person name="Kohler A."/>
            <person name="Grigoriev I.V."/>
            <person name="Martin F.M."/>
            <person name="Hacquard S."/>
        </authorList>
    </citation>
    <scope>NUCLEOTIDE SEQUENCE [LARGE SCALE GENOMIC DNA]</scope>
    <source>
        <strain evidence="2 3">MPI-CAGE-CH-0241</strain>
    </source>
</reference>
<dbReference type="GO" id="GO:0016747">
    <property type="term" value="F:acyltransferase activity, transferring groups other than amino-acyl groups"/>
    <property type="evidence" value="ECO:0007669"/>
    <property type="project" value="InterPro"/>
</dbReference>
<dbReference type="InterPro" id="IPR052523">
    <property type="entry name" value="Trichothecene_AcTrans"/>
</dbReference>
<dbReference type="PANTHER" id="PTHR42791:SF1">
    <property type="entry name" value="N-ACETYLTRANSFERASE DOMAIN-CONTAINING PROTEIN"/>
    <property type="match status" value="1"/>
</dbReference>
<organism evidence="2 3">
    <name type="scientific">Thelonectria olida</name>
    <dbReference type="NCBI Taxonomy" id="1576542"/>
    <lineage>
        <taxon>Eukaryota</taxon>
        <taxon>Fungi</taxon>
        <taxon>Dikarya</taxon>
        <taxon>Ascomycota</taxon>
        <taxon>Pezizomycotina</taxon>
        <taxon>Sordariomycetes</taxon>
        <taxon>Hypocreomycetidae</taxon>
        <taxon>Hypocreales</taxon>
        <taxon>Nectriaceae</taxon>
        <taxon>Thelonectria</taxon>
    </lineage>
</organism>
<dbReference type="OrthoDB" id="410198at2759"/>
<sequence length="209" mass="23372">MASQPPSITLRPATLDDVPLMTQIYLNAFEHTTLSRLSFPSHEPQVAAYWADWIQAKINVPDTHMVLALLGRDVVGWARWVRVPAAPLPDPPLVFSAAVYPACGDGALAARFFQAAHNARRRLMGAREHWFLSMIMTRTDAQRNGVGSALMRYGCEKADEDGWQSFLNASRDGRPLYELFGFKSDDITAFDDIGQEMHHMTREPKAKSA</sequence>
<dbReference type="InterPro" id="IPR000182">
    <property type="entry name" value="GNAT_dom"/>
</dbReference>
<evidence type="ECO:0000259" key="1">
    <source>
        <dbReference type="PROSITE" id="PS51186"/>
    </source>
</evidence>
<feature type="domain" description="N-acetyltransferase" evidence="1">
    <location>
        <begin position="8"/>
        <end position="202"/>
    </location>
</feature>
<comment type="caution">
    <text evidence="2">The sequence shown here is derived from an EMBL/GenBank/DDBJ whole genome shotgun (WGS) entry which is preliminary data.</text>
</comment>
<proteinExistence type="predicted"/>
<protein>
    <submittedName>
        <fullName evidence="2">Acyl-CoA N-acyltransferase</fullName>
    </submittedName>
</protein>
<name>A0A9P8W6B8_9HYPO</name>
<accession>A0A9P8W6B8</accession>
<evidence type="ECO:0000313" key="2">
    <source>
        <dbReference type="EMBL" id="KAH6891048.1"/>
    </source>
</evidence>